<feature type="region of interest" description="Disordered" evidence="1">
    <location>
        <begin position="229"/>
        <end position="249"/>
    </location>
</feature>
<reference evidence="2 3" key="1">
    <citation type="submission" date="2018-03" db="EMBL/GenBank/DDBJ databases">
        <authorList>
            <person name="Fogelqvist J."/>
        </authorList>
    </citation>
    <scope>NUCLEOTIDE SEQUENCE [LARGE SCALE GENOMIC DNA]</scope>
</reference>
<accession>A0A3P3Y0F5</accession>
<dbReference type="AlphaFoldDB" id="A0A3P3Y0F5"/>
<gene>
    <name evidence="2" type="ORF">PLBR_LOCUS840</name>
</gene>
<protein>
    <submittedName>
        <fullName evidence="2">Uncharacterized protein</fullName>
    </submittedName>
</protein>
<evidence type="ECO:0000313" key="2">
    <source>
        <dbReference type="EMBL" id="SPQ93625.1"/>
    </source>
</evidence>
<organism evidence="2 3">
    <name type="scientific">Plasmodiophora brassicae</name>
    <name type="common">Clubroot disease agent</name>
    <dbReference type="NCBI Taxonomy" id="37360"/>
    <lineage>
        <taxon>Eukaryota</taxon>
        <taxon>Sar</taxon>
        <taxon>Rhizaria</taxon>
        <taxon>Endomyxa</taxon>
        <taxon>Phytomyxea</taxon>
        <taxon>Plasmodiophorida</taxon>
        <taxon>Plasmodiophoridae</taxon>
        <taxon>Plasmodiophora</taxon>
    </lineage>
</organism>
<keyword evidence="2" id="KW-0496">Mitochondrion</keyword>
<proteinExistence type="predicted"/>
<feature type="region of interest" description="Disordered" evidence="1">
    <location>
        <begin position="273"/>
        <end position="296"/>
    </location>
</feature>
<evidence type="ECO:0000313" key="3">
    <source>
        <dbReference type="Proteomes" id="UP000290189"/>
    </source>
</evidence>
<feature type="region of interest" description="Disordered" evidence="1">
    <location>
        <begin position="379"/>
        <end position="401"/>
    </location>
</feature>
<evidence type="ECO:0000256" key="1">
    <source>
        <dbReference type="SAM" id="MobiDB-lite"/>
    </source>
</evidence>
<dbReference type="Proteomes" id="UP000290189">
    <property type="component" value="Unassembled WGS sequence"/>
</dbReference>
<geneLocation type="mitochondrion" evidence="2"/>
<sequence length="401" mass="43913">MAVRVPSQDCVDSDVCDTVAGAVSPSGSSTSTAAGGTVEVNHQGGSLFKHGAQRIASVVCRFILGGCRRVQALRCFVPVPVGRAEDSARAMFQPAAAAAAALAAIDDGEPVVPDLHSERINDDEAFVVDPKFEFEAPQYVDLMVEMRRMFVGDDDADSQRDDAWFSERHVHHEAVVSADPAASGRPVVEIAKPSGKVSDDNSSIQELLDQHNKKIRENHNVAVRSRRDLAGGRPAAAVTRKRSSVVSTDPAKLRKRIRVEAVVCEAPRPLARMDPQSKAFPTKKRKARPAATGKENVVGDAVVSKMKKGRNVANGKEDVDDIAAMLEAHNKQFRPKTKYVPRQHSTRDIRQWEQASGRRWYSLTPAERDDVNRRIAAEKAAATAQTSDRQRREMLTLRTSR</sequence>
<dbReference type="EMBL" id="OVEO01000001">
    <property type="protein sequence ID" value="SPQ93625.1"/>
    <property type="molecule type" value="Genomic_DNA"/>
</dbReference>
<name>A0A3P3Y0F5_PLABS</name>